<organism evidence="1 2">
    <name type="scientific">Dyella tabacisoli</name>
    <dbReference type="NCBI Taxonomy" id="2282381"/>
    <lineage>
        <taxon>Bacteria</taxon>
        <taxon>Pseudomonadati</taxon>
        <taxon>Pseudomonadota</taxon>
        <taxon>Gammaproteobacteria</taxon>
        <taxon>Lysobacterales</taxon>
        <taxon>Rhodanobacteraceae</taxon>
        <taxon>Dyella</taxon>
    </lineage>
</organism>
<reference evidence="1 2" key="1">
    <citation type="submission" date="2018-07" db="EMBL/GenBank/DDBJ databases">
        <title>Dyella tabacisoli L4-6T, whole genome shotgun sequence.</title>
        <authorList>
            <person name="Zhou X.-K."/>
            <person name="Li W.-J."/>
            <person name="Duan Y.-Q."/>
        </authorList>
    </citation>
    <scope>NUCLEOTIDE SEQUENCE [LARGE SCALE GENOMIC DNA]</scope>
    <source>
        <strain evidence="1 2">L4-6</strain>
    </source>
</reference>
<proteinExistence type="predicted"/>
<evidence type="ECO:0000313" key="2">
    <source>
        <dbReference type="Proteomes" id="UP000253782"/>
    </source>
</evidence>
<accession>A0A369UK47</accession>
<sequence length="37" mass="3959">MVKLSELGSVAGTVSAKQLWAMPRKARSCHRASVSNT</sequence>
<dbReference type="AlphaFoldDB" id="A0A369UK47"/>
<keyword evidence="2" id="KW-1185">Reference proteome</keyword>
<name>A0A369UK47_9GAMM</name>
<comment type="caution">
    <text evidence="1">The sequence shown here is derived from an EMBL/GenBank/DDBJ whole genome shotgun (WGS) entry which is preliminary data.</text>
</comment>
<evidence type="ECO:0000313" key="1">
    <source>
        <dbReference type="EMBL" id="RDD80911.1"/>
    </source>
</evidence>
<dbReference type="EMBL" id="QQAH01000013">
    <property type="protein sequence ID" value="RDD80911.1"/>
    <property type="molecule type" value="Genomic_DNA"/>
</dbReference>
<gene>
    <name evidence="1" type="ORF">DVJ77_14475</name>
</gene>
<dbReference type="Proteomes" id="UP000253782">
    <property type="component" value="Unassembled WGS sequence"/>
</dbReference>
<protein>
    <submittedName>
        <fullName evidence="1">Uncharacterized protein</fullName>
    </submittedName>
</protein>